<gene>
    <name evidence="2" type="ORF">FXF65_11650</name>
</gene>
<dbReference type="InterPro" id="IPR024983">
    <property type="entry name" value="CHAT_dom"/>
</dbReference>
<dbReference type="EMBL" id="VSFF01000004">
    <property type="protein sequence ID" value="TYC15981.1"/>
    <property type="molecule type" value="Genomic_DNA"/>
</dbReference>
<comment type="caution">
    <text evidence="2">The sequence shown here is derived from an EMBL/GenBank/DDBJ whole genome shotgun (WGS) entry which is preliminary data.</text>
</comment>
<protein>
    <submittedName>
        <fullName evidence="2">CHAT domain-containing protein</fullName>
    </submittedName>
</protein>
<dbReference type="OrthoDB" id="3206999at2"/>
<evidence type="ECO:0000313" key="3">
    <source>
        <dbReference type="Proteomes" id="UP000322634"/>
    </source>
</evidence>
<keyword evidence="3" id="KW-1185">Reference proteome</keyword>
<evidence type="ECO:0000259" key="1">
    <source>
        <dbReference type="Pfam" id="PF12770"/>
    </source>
</evidence>
<proteinExistence type="predicted"/>
<sequence length="453" mass="49297">MTVRRRAARRRRRFESRCPEVAGPGQASSVRAERLRLGRQWDEALERARAVEGFADFLRPARVKTLLPAASGGPIVVPVVSTRRCDALVVTADGVEVVRLPGLTAEETVERANRYVRTVLAMQKADEDFFHAKRRFAAGDRGPADFQAHHQARTELAGARARTEDVLDSTARWLWDAFADPVLTALGLTGSISDEGGRPRLWWCPTGPMTLLPLHAAGHHDRGGPTVLDRVVSSYTPTLRVLLDDARDEETWHGPGGGDRLLLVSVPEAGGQPPLPDADGERELLTGSFPADRVTCLAGAEATRARVLRELNRHRWVHFSCHGDQDLGAPASGGLIVHDGRITVAELGSGSRDGEFAFLSACKTATGGVALPNEAMSLAAALRYSGYRHVLATLWSVYDTVAARIAADVYTELLASGRFRPETAATALDRAVRRLRERDPRPSAWTPFAHFGP</sequence>
<reference evidence="2 3" key="1">
    <citation type="submission" date="2019-08" db="EMBL/GenBank/DDBJ databases">
        <title>Actinomadura sp. nov. CYP1-5 isolated from mountain soil.</title>
        <authorList>
            <person name="Songsumanus A."/>
            <person name="Kuncharoen N."/>
            <person name="Kudo T."/>
            <person name="Yuki M."/>
            <person name="Igarashi Y."/>
            <person name="Tanasupawat S."/>
        </authorList>
    </citation>
    <scope>NUCLEOTIDE SEQUENCE [LARGE SCALE GENOMIC DNA]</scope>
    <source>
        <strain evidence="2 3">GKU157</strain>
    </source>
</reference>
<name>A0A5D0UBR9_9ACTN</name>
<feature type="domain" description="CHAT" evidence="1">
    <location>
        <begin position="170"/>
        <end position="452"/>
    </location>
</feature>
<evidence type="ECO:0000313" key="2">
    <source>
        <dbReference type="EMBL" id="TYC15981.1"/>
    </source>
</evidence>
<organism evidence="2 3">
    <name type="scientific">Actinomadura syzygii</name>
    <dbReference type="NCBI Taxonomy" id="1427538"/>
    <lineage>
        <taxon>Bacteria</taxon>
        <taxon>Bacillati</taxon>
        <taxon>Actinomycetota</taxon>
        <taxon>Actinomycetes</taxon>
        <taxon>Streptosporangiales</taxon>
        <taxon>Thermomonosporaceae</taxon>
        <taxon>Actinomadura</taxon>
    </lineage>
</organism>
<dbReference type="Proteomes" id="UP000322634">
    <property type="component" value="Unassembled WGS sequence"/>
</dbReference>
<dbReference type="Pfam" id="PF12770">
    <property type="entry name" value="CHAT"/>
    <property type="match status" value="1"/>
</dbReference>
<dbReference type="AlphaFoldDB" id="A0A5D0UBR9"/>
<accession>A0A5D0UBR9</accession>